<evidence type="ECO:0000313" key="4">
    <source>
        <dbReference type="Proteomes" id="UP001589718"/>
    </source>
</evidence>
<dbReference type="RefSeq" id="WP_345228847.1">
    <property type="nucleotide sequence ID" value="NZ_BAAAXE010000015.1"/>
</dbReference>
<sequence length="245" mass="26055">MVQDDERAHPGPVGEAGDSGGPAVRSAFSTGKAGPRLRLTPVNVLLVVLGLVIGIGTGWLVQDRPAGAPQPPPAPRAAPGPGSPARATGASPGPSLPALPADFAVVRDASGVTLAVPSGWRRDVGASVHYRSPSSPYSRFLQFWPLPDSRMSATRALRVTVAAQRHYPRFEVHSLHPTTKGAAELVHSYDSLRTGRRLTLVQRVFPAADGRRYAFAVVGPAGEWPRQRNTLEAALRHFEPVRDTP</sequence>
<evidence type="ECO:0000256" key="2">
    <source>
        <dbReference type="SAM" id="Phobius"/>
    </source>
</evidence>
<gene>
    <name evidence="3" type="ORF">ACFFTU_19330</name>
</gene>
<feature type="region of interest" description="Disordered" evidence="1">
    <location>
        <begin position="64"/>
        <end position="94"/>
    </location>
</feature>
<feature type="transmembrane region" description="Helical" evidence="2">
    <location>
        <begin position="42"/>
        <end position="61"/>
    </location>
</feature>
<accession>A0ABV5PFY3</accession>
<keyword evidence="2" id="KW-0472">Membrane</keyword>
<protein>
    <submittedName>
        <fullName evidence="3">Uncharacterized protein</fullName>
    </submittedName>
</protein>
<keyword evidence="4" id="KW-1185">Reference proteome</keyword>
<dbReference type="Proteomes" id="UP001589718">
    <property type="component" value="Unassembled WGS sequence"/>
</dbReference>
<organism evidence="3 4">
    <name type="scientific">Streptomyces cremeus</name>
    <dbReference type="NCBI Taxonomy" id="66881"/>
    <lineage>
        <taxon>Bacteria</taxon>
        <taxon>Bacillati</taxon>
        <taxon>Actinomycetota</taxon>
        <taxon>Actinomycetes</taxon>
        <taxon>Kitasatosporales</taxon>
        <taxon>Streptomycetaceae</taxon>
        <taxon>Streptomyces</taxon>
    </lineage>
</organism>
<feature type="compositionally biased region" description="Pro residues" evidence="1">
    <location>
        <begin position="68"/>
        <end position="82"/>
    </location>
</feature>
<keyword evidence="2" id="KW-1133">Transmembrane helix</keyword>
<evidence type="ECO:0000256" key="1">
    <source>
        <dbReference type="SAM" id="MobiDB-lite"/>
    </source>
</evidence>
<keyword evidence="2" id="KW-0812">Transmembrane</keyword>
<proteinExistence type="predicted"/>
<feature type="compositionally biased region" description="Low complexity" evidence="1">
    <location>
        <begin position="83"/>
        <end position="94"/>
    </location>
</feature>
<evidence type="ECO:0000313" key="3">
    <source>
        <dbReference type="EMBL" id="MFB9522101.1"/>
    </source>
</evidence>
<name>A0ABV5PFY3_STRCM</name>
<comment type="caution">
    <text evidence="3">The sequence shown here is derived from an EMBL/GenBank/DDBJ whole genome shotgun (WGS) entry which is preliminary data.</text>
</comment>
<dbReference type="EMBL" id="JBHMCR010000009">
    <property type="protein sequence ID" value="MFB9522101.1"/>
    <property type="molecule type" value="Genomic_DNA"/>
</dbReference>
<reference evidence="3 4" key="1">
    <citation type="submission" date="2024-09" db="EMBL/GenBank/DDBJ databases">
        <authorList>
            <person name="Sun Q."/>
            <person name="Mori K."/>
        </authorList>
    </citation>
    <scope>NUCLEOTIDE SEQUENCE [LARGE SCALE GENOMIC DNA]</scope>
    <source>
        <strain evidence="3 4">JCM 4362</strain>
    </source>
</reference>
<feature type="region of interest" description="Disordered" evidence="1">
    <location>
        <begin position="1"/>
        <end position="28"/>
    </location>
</feature>